<feature type="region of interest" description="Disordered" evidence="1">
    <location>
        <begin position="74"/>
        <end position="104"/>
    </location>
</feature>
<organism evidence="2 3">
    <name type="scientific">Seiridium cardinale</name>
    <dbReference type="NCBI Taxonomy" id="138064"/>
    <lineage>
        <taxon>Eukaryota</taxon>
        <taxon>Fungi</taxon>
        <taxon>Dikarya</taxon>
        <taxon>Ascomycota</taxon>
        <taxon>Pezizomycotina</taxon>
        <taxon>Sordariomycetes</taxon>
        <taxon>Xylariomycetidae</taxon>
        <taxon>Amphisphaeriales</taxon>
        <taxon>Sporocadaceae</taxon>
        <taxon>Seiridium</taxon>
    </lineage>
</organism>
<sequence length="104" mass="11631">MSIHNHFLAVLHSTKPVNAVLGQAGPLDVLRETITVLALTGQGYQNPPRRRSASNQLRGFRLLPHADMVPCKLCGSHQSESDSNPEQRHYQILSELPHRQYRAA</sequence>
<evidence type="ECO:0000313" key="3">
    <source>
        <dbReference type="Proteomes" id="UP001465668"/>
    </source>
</evidence>
<reference evidence="2 3" key="1">
    <citation type="submission" date="2024-02" db="EMBL/GenBank/DDBJ databases">
        <title>First draft genome assembly of two strains of Seiridium cardinale.</title>
        <authorList>
            <person name="Emiliani G."/>
            <person name="Scali E."/>
        </authorList>
    </citation>
    <scope>NUCLEOTIDE SEQUENCE [LARGE SCALE GENOMIC DNA]</scope>
    <source>
        <strain evidence="2 3">BM-138-000479</strain>
    </source>
</reference>
<proteinExistence type="predicted"/>
<protein>
    <submittedName>
        <fullName evidence="2">Uncharacterized protein</fullName>
    </submittedName>
</protein>
<evidence type="ECO:0000313" key="2">
    <source>
        <dbReference type="EMBL" id="KAK9780039.1"/>
    </source>
</evidence>
<dbReference type="EMBL" id="JARVKM010000008">
    <property type="protein sequence ID" value="KAK9780039.1"/>
    <property type="molecule type" value="Genomic_DNA"/>
</dbReference>
<keyword evidence="3" id="KW-1185">Reference proteome</keyword>
<name>A0ABR2Y231_9PEZI</name>
<dbReference type="Proteomes" id="UP001465668">
    <property type="component" value="Unassembled WGS sequence"/>
</dbReference>
<evidence type="ECO:0000256" key="1">
    <source>
        <dbReference type="SAM" id="MobiDB-lite"/>
    </source>
</evidence>
<gene>
    <name evidence="2" type="ORF">SCAR479_03163</name>
</gene>
<accession>A0ABR2Y231</accession>
<comment type="caution">
    <text evidence="2">The sequence shown here is derived from an EMBL/GenBank/DDBJ whole genome shotgun (WGS) entry which is preliminary data.</text>
</comment>